<dbReference type="OrthoDB" id="5966500at2759"/>
<name>A0A067PZ41_9AGAM</name>
<dbReference type="GO" id="GO:0005524">
    <property type="term" value="F:ATP binding"/>
    <property type="evidence" value="ECO:0007669"/>
    <property type="project" value="InterPro"/>
</dbReference>
<dbReference type="STRING" id="933084.A0A067PZ41"/>
<dbReference type="InterPro" id="IPR011009">
    <property type="entry name" value="Kinase-like_dom_sf"/>
</dbReference>
<evidence type="ECO:0000259" key="1">
    <source>
        <dbReference type="PROSITE" id="PS50011"/>
    </source>
</evidence>
<dbReference type="Proteomes" id="UP000027265">
    <property type="component" value="Unassembled WGS sequence"/>
</dbReference>
<dbReference type="PROSITE" id="PS50011">
    <property type="entry name" value="PROTEIN_KINASE_DOM"/>
    <property type="match status" value="1"/>
</dbReference>
<proteinExistence type="predicted"/>
<dbReference type="EMBL" id="KL197721">
    <property type="protein sequence ID" value="KDQ56522.1"/>
    <property type="molecule type" value="Genomic_DNA"/>
</dbReference>
<evidence type="ECO:0000313" key="3">
    <source>
        <dbReference type="Proteomes" id="UP000027265"/>
    </source>
</evidence>
<dbReference type="AlphaFoldDB" id="A0A067PZ41"/>
<dbReference type="GO" id="GO:0004672">
    <property type="term" value="F:protein kinase activity"/>
    <property type="evidence" value="ECO:0007669"/>
    <property type="project" value="InterPro"/>
</dbReference>
<dbReference type="Gene3D" id="1.10.510.10">
    <property type="entry name" value="Transferase(Phosphotransferase) domain 1"/>
    <property type="match status" value="1"/>
</dbReference>
<feature type="domain" description="Protein kinase" evidence="1">
    <location>
        <begin position="1"/>
        <end position="110"/>
    </location>
</feature>
<sequence length="110" mass="12390">MHPRDEVPSRRAHLRVSLHILLTSPIQLGIVHGHLNPSNVLITEDGEACVADAGFIQMMPSRNPKMHMYLSPEAWKGVCPSELSVMFVKFTFEQDRLPPVGRIRICYDGV</sequence>
<keyword evidence="3" id="KW-1185">Reference proteome</keyword>
<dbReference type="InterPro" id="IPR000719">
    <property type="entry name" value="Prot_kinase_dom"/>
</dbReference>
<gene>
    <name evidence="2" type="ORF">JAAARDRAFT_132309</name>
</gene>
<protein>
    <recommendedName>
        <fullName evidence="1">Protein kinase domain-containing protein</fullName>
    </recommendedName>
</protein>
<accession>A0A067PZ41</accession>
<dbReference type="SUPFAM" id="SSF56112">
    <property type="entry name" value="Protein kinase-like (PK-like)"/>
    <property type="match status" value="1"/>
</dbReference>
<organism evidence="2 3">
    <name type="scientific">Jaapia argillacea MUCL 33604</name>
    <dbReference type="NCBI Taxonomy" id="933084"/>
    <lineage>
        <taxon>Eukaryota</taxon>
        <taxon>Fungi</taxon>
        <taxon>Dikarya</taxon>
        <taxon>Basidiomycota</taxon>
        <taxon>Agaricomycotina</taxon>
        <taxon>Agaricomycetes</taxon>
        <taxon>Agaricomycetidae</taxon>
        <taxon>Jaapiales</taxon>
        <taxon>Jaapiaceae</taxon>
        <taxon>Jaapia</taxon>
    </lineage>
</organism>
<dbReference type="InParanoid" id="A0A067PZ41"/>
<dbReference type="HOGENOM" id="CLU_2171433_0_0_1"/>
<reference evidence="3" key="1">
    <citation type="journal article" date="2014" name="Proc. Natl. Acad. Sci. U.S.A.">
        <title>Extensive sampling of basidiomycete genomes demonstrates inadequacy of the white-rot/brown-rot paradigm for wood decay fungi.</title>
        <authorList>
            <person name="Riley R."/>
            <person name="Salamov A.A."/>
            <person name="Brown D.W."/>
            <person name="Nagy L.G."/>
            <person name="Floudas D."/>
            <person name="Held B.W."/>
            <person name="Levasseur A."/>
            <person name="Lombard V."/>
            <person name="Morin E."/>
            <person name="Otillar R."/>
            <person name="Lindquist E.A."/>
            <person name="Sun H."/>
            <person name="LaButti K.M."/>
            <person name="Schmutz J."/>
            <person name="Jabbour D."/>
            <person name="Luo H."/>
            <person name="Baker S.E."/>
            <person name="Pisabarro A.G."/>
            <person name="Walton J.D."/>
            <person name="Blanchette R.A."/>
            <person name="Henrissat B."/>
            <person name="Martin F."/>
            <person name="Cullen D."/>
            <person name="Hibbett D.S."/>
            <person name="Grigoriev I.V."/>
        </authorList>
    </citation>
    <scope>NUCLEOTIDE SEQUENCE [LARGE SCALE GENOMIC DNA]</scope>
    <source>
        <strain evidence="3">MUCL 33604</strain>
    </source>
</reference>
<evidence type="ECO:0000313" key="2">
    <source>
        <dbReference type="EMBL" id="KDQ56522.1"/>
    </source>
</evidence>